<accession>A0A6A4LAX5</accession>
<evidence type="ECO:0000256" key="3">
    <source>
        <dbReference type="ARBA" id="ARBA00023015"/>
    </source>
</evidence>
<evidence type="ECO:0000256" key="4">
    <source>
        <dbReference type="ARBA" id="ARBA00023125"/>
    </source>
</evidence>
<dbReference type="Pfam" id="PF00847">
    <property type="entry name" value="AP2"/>
    <property type="match status" value="1"/>
</dbReference>
<sequence>MAEASSEAILENMWASFIAQNERERITKKTSQLPKELEDQLPSLDARDGSMEILQRLPSLGRWLSMGAEAWEELLKETSTHPPSNTGQSLGLDLKSSDANLKPNGMRVDTAVTKRYRGVRKRPWGKYAAEIRDSTRKGARIWLGTFETAEEAALAYDKATIRIRGTKAYLNFPLETIACSQNNGLNCSSTKSHRSNSSAYPFGGCAKITSNPREDEENTGLIVTGQSPFKKKETLGNGLDDVLELQDFGNDYLESLLSFT</sequence>
<evidence type="ECO:0000256" key="2">
    <source>
        <dbReference type="ARBA" id="ARBA00022821"/>
    </source>
</evidence>
<dbReference type="InterPro" id="IPR001471">
    <property type="entry name" value="AP2/ERF_dom"/>
</dbReference>
<dbReference type="InterPro" id="IPR036955">
    <property type="entry name" value="AP2/ERF_dom_sf"/>
</dbReference>
<proteinExistence type="predicted"/>
<evidence type="ECO:0000259" key="7">
    <source>
        <dbReference type="PROSITE" id="PS51032"/>
    </source>
</evidence>
<dbReference type="PRINTS" id="PR00367">
    <property type="entry name" value="ETHRSPELEMNT"/>
</dbReference>
<keyword evidence="6" id="KW-0539">Nucleus</keyword>
<dbReference type="OrthoDB" id="740418at2759"/>
<dbReference type="InterPro" id="IPR044808">
    <property type="entry name" value="ERF_plant"/>
</dbReference>
<dbReference type="Proteomes" id="UP000428333">
    <property type="component" value="Linkage Group LG09"/>
</dbReference>
<dbReference type="GO" id="GO:0003700">
    <property type="term" value="F:DNA-binding transcription factor activity"/>
    <property type="evidence" value="ECO:0007669"/>
    <property type="project" value="InterPro"/>
</dbReference>
<dbReference type="EMBL" id="QEFC01002397">
    <property type="protein sequence ID" value="KAE9452469.1"/>
    <property type="molecule type" value="Genomic_DNA"/>
</dbReference>
<comment type="caution">
    <text evidence="8">The sequence shown here is derived from an EMBL/GenBank/DDBJ whole genome shotgun (WGS) entry which is preliminary data.</text>
</comment>
<keyword evidence="3" id="KW-0805">Transcription regulation</keyword>
<evidence type="ECO:0000313" key="8">
    <source>
        <dbReference type="EMBL" id="KAE9452469.1"/>
    </source>
</evidence>
<keyword evidence="4" id="KW-0238">DNA-binding</keyword>
<dbReference type="PROSITE" id="PS51032">
    <property type="entry name" value="AP2_ERF"/>
    <property type="match status" value="1"/>
</dbReference>
<dbReference type="PANTHER" id="PTHR31190:SF173">
    <property type="entry name" value="PATHOGENESIS-RELATED GENES TRANSCRIPTIONAL ACTIVATOR PTI5"/>
    <property type="match status" value="1"/>
</dbReference>
<organism evidence="8 9">
    <name type="scientific">Rhododendron williamsianum</name>
    <dbReference type="NCBI Taxonomy" id="262921"/>
    <lineage>
        <taxon>Eukaryota</taxon>
        <taxon>Viridiplantae</taxon>
        <taxon>Streptophyta</taxon>
        <taxon>Embryophyta</taxon>
        <taxon>Tracheophyta</taxon>
        <taxon>Spermatophyta</taxon>
        <taxon>Magnoliopsida</taxon>
        <taxon>eudicotyledons</taxon>
        <taxon>Gunneridae</taxon>
        <taxon>Pentapetalae</taxon>
        <taxon>asterids</taxon>
        <taxon>Ericales</taxon>
        <taxon>Ericaceae</taxon>
        <taxon>Ericoideae</taxon>
        <taxon>Rhodoreae</taxon>
        <taxon>Rhododendron</taxon>
    </lineage>
</organism>
<dbReference type="GO" id="GO:0005634">
    <property type="term" value="C:nucleus"/>
    <property type="evidence" value="ECO:0007669"/>
    <property type="project" value="UniProtKB-SubCell"/>
</dbReference>
<dbReference type="GO" id="GO:0006952">
    <property type="term" value="P:defense response"/>
    <property type="evidence" value="ECO:0007669"/>
    <property type="project" value="UniProtKB-KW"/>
</dbReference>
<dbReference type="InterPro" id="IPR016177">
    <property type="entry name" value="DNA-bd_dom_sf"/>
</dbReference>
<dbReference type="GO" id="GO:0009873">
    <property type="term" value="P:ethylene-activated signaling pathway"/>
    <property type="evidence" value="ECO:0007669"/>
    <property type="project" value="InterPro"/>
</dbReference>
<dbReference type="SMART" id="SM00380">
    <property type="entry name" value="AP2"/>
    <property type="match status" value="1"/>
</dbReference>
<feature type="domain" description="AP2/ERF" evidence="7">
    <location>
        <begin position="115"/>
        <end position="173"/>
    </location>
</feature>
<keyword evidence="5" id="KW-0804">Transcription</keyword>
<dbReference type="CDD" id="cd00018">
    <property type="entry name" value="AP2"/>
    <property type="match status" value="1"/>
</dbReference>
<dbReference type="FunFam" id="3.30.730.10:FF:000001">
    <property type="entry name" value="Ethylene-responsive transcription factor 2"/>
    <property type="match status" value="1"/>
</dbReference>
<evidence type="ECO:0000256" key="6">
    <source>
        <dbReference type="ARBA" id="ARBA00023242"/>
    </source>
</evidence>
<dbReference type="SUPFAM" id="SSF54171">
    <property type="entry name" value="DNA-binding domain"/>
    <property type="match status" value="1"/>
</dbReference>
<gene>
    <name evidence="8" type="ORF">C3L33_15630</name>
</gene>
<dbReference type="GO" id="GO:0003677">
    <property type="term" value="F:DNA binding"/>
    <property type="evidence" value="ECO:0007669"/>
    <property type="project" value="UniProtKB-KW"/>
</dbReference>
<dbReference type="Gene3D" id="3.30.730.10">
    <property type="entry name" value="AP2/ERF domain"/>
    <property type="match status" value="1"/>
</dbReference>
<feature type="non-terminal residue" evidence="8">
    <location>
        <position position="1"/>
    </location>
</feature>
<comment type="subcellular location">
    <subcellularLocation>
        <location evidence="1">Nucleus</location>
    </subcellularLocation>
</comment>
<dbReference type="PANTHER" id="PTHR31190">
    <property type="entry name" value="DNA-BINDING DOMAIN"/>
    <property type="match status" value="1"/>
</dbReference>
<evidence type="ECO:0000256" key="5">
    <source>
        <dbReference type="ARBA" id="ARBA00023163"/>
    </source>
</evidence>
<keyword evidence="2" id="KW-0611">Plant defense</keyword>
<protein>
    <recommendedName>
        <fullName evidence="7">AP2/ERF domain-containing protein</fullName>
    </recommendedName>
</protein>
<reference evidence="8 9" key="1">
    <citation type="journal article" date="2019" name="Genome Biol. Evol.">
        <title>The Rhododendron genome and chromosomal organization provide insight into shared whole-genome duplications across the heath family (Ericaceae).</title>
        <authorList>
            <person name="Soza V.L."/>
            <person name="Lindsley D."/>
            <person name="Waalkes A."/>
            <person name="Ramage E."/>
            <person name="Patwardhan R.P."/>
            <person name="Burton J.N."/>
            <person name="Adey A."/>
            <person name="Kumar A."/>
            <person name="Qiu R."/>
            <person name="Shendure J."/>
            <person name="Hall B."/>
        </authorList>
    </citation>
    <scope>NUCLEOTIDE SEQUENCE [LARGE SCALE GENOMIC DNA]</scope>
    <source>
        <strain evidence="8">RSF 1966-606</strain>
    </source>
</reference>
<name>A0A6A4LAX5_9ERIC</name>
<evidence type="ECO:0000313" key="9">
    <source>
        <dbReference type="Proteomes" id="UP000428333"/>
    </source>
</evidence>
<evidence type="ECO:0000256" key="1">
    <source>
        <dbReference type="ARBA" id="ARBA00004123"/>
    </source>
</evidence>
<dbReference type="AlphaFoldDB" id="A0A6A4LAX5"/>
<keyword evidence="9" id="KW-1185">Reference proteome</keyword>